<comment type="caution">
    <text evidence="2">The sequence shown here is derived from an EMBL/GenBank/DDBJ whole genome shotgun (WGS) entry which is preliminary data.</text>
</comment>
<dbReference type="Proteomes" id="UP001439008">
    <property type="component" value="Unassembled WGS sequence"/>
</dbReference>
<feature type="transmembrane region" description="Helical" evidence="1">
    <location>
        <begin position="94"/>
        <end position="112"/>
    </location>
</feature>
<evidence type="ECO:0000313" key="3">
    <source>
        <dbReference type="Proteomes" id="UP001439008"/>
    </source>
</evidence>
<sequence length="127" mass="15197">MRYKENFGPAKILKSSSFEYSIKQEWLNLAEQKKFFSDQNNQKEIRESIFFKSIEINYDFLYKDGKDIFVLTKNRFCSISEHFKAEKDNWKFSFAKGIFAAWLSVCCGLFGVDFMKKFIWFHDDSSE</sequence>
<accession>A0ABV2ARE1</accession>
<name>A0ABV2ARE1_9EUKA</name>
<keyword evidence="1" id="KW-0472">Membrane</keyword>
<evidence type="ECO:0000256" key="1">
    <source>
        <dbReference type="SAM" id="Phobius"/>
    </source>
</evidence>
<evidence type="ECO:0000313" key="2">
    <source>
        <dbReference type="EMBL" id="MES1922212.1"/>
    </source>
</evidence>
<keyword evidence="3" id="KW-1185">Reference proteome</keyword>
<reference evidence="2 3" key="1">
    <citation type="journal article" date="2024" name="BMC Biol.">
        <title>Comparative genomics of Ascetosporea gives new insight into the evolutionary basis for animal parasitism in Rhizaria.</title>
        <authorList>
            <person name="Hiltunen Thoren M."/>
            <person name="Onut-Brannstrom I."/>
            <person name="Alfjorden A."/>
            <person name="Peckova H."/>
            <person name="Swords F."/>
            <person name="Hooper C."/>
            <person name="Holzer A.S."/>
            <person name="Bass D."/>
            <person name="Burki F."/>
        </authorList>
    </citation>
    <scope>NUCLEOTIDE SEQUENCE [LARGE SCALE GENOMIC DNA]</scope>
    <source>
        <strain evidence="2">20-A016</strain>
    </source>
</reference>
<dbReference type="EMBL" id="JBDODL010002398">
    <property type="protein sequence ID" value="MES1922212.1"/>
    <property type="molecule type" value="Genomic_DNA"/>
</dbReference>
<gene>
    <name evidence="2" type="ORF">MHBO_003723</name>
</gene>
<proteinExistence type="predicted"/>
<keyword evidence="1" id="KW-1133">Transmembrane helix</keyword>
<protein>
    <submittedName>
        <fullName evidence="2">Uncharacterized protein</fullName>
    </submittedName>
</protein>
<keyword evidence="1" id="KW-0812">Transmembrane</keyword>
<organism evidence="2 3">
    <name type="scientific">Bonamia ostreae</name>
    <dbReference type="NCBI Taxonomy" id="126728"/>
    <lineage>
        <taxon>Eukaryota</taxon>
        <taxon>Sar</taxon>
        <taxon>Rhizaria</taxon>
        <taxon>Endomyxa</taxon>
        <taxon>Ascetosporea</taxon>
        <taxon>Haplosporida</taxon>
        <taxon>Bonamia</taxon>
    </lineage>
</organism>